<protein>
    <submittedName>
        <fullName evidence="2">Uncharacterized protein</fullName>
    </submittedName>
</protein>
<sequence length="95" mass="10590">MDRVSAATDECEMELAELDVDLERPERLLGRHVTLQSDQGVGVVAFPELDLTIEWDVDRREVAPRRDAGSTRQCLSPFSGNASDYSSPLIMPRSL</sequence>
<organism evidence="2 3">
    <name type="scientific">Sphaerimonospora thailandensis</name>
    <dbReference type="NCBI Taxonomy" id="795644"/>
    <lineage>
        <taxon>Bacteria</taxon>
        <taxon>Bacillati</taxon>
        <taxon>Actinomycetota</taxon>
        <taxon>Actinomycetes</taxon>
        <taxon>Streptosporangiales</taxon>
        <taxon>Streptosporangiaceae</taxon>
        <taxon>Sphaerimonospora</taxon>
    </lineage>
</organism>
<reference evidence="2" key="1">
    <citation type="submission" date="2021-01" db="EMBL/GenBank/DDBJ databases">
        <title>Whole genome shotgun sequence of Sphaerimonospora thailandensis NBRC 107569.</title>
        <authorList>
            <person name="Komaki H."/>
            <person name="Tamura T."/>
        </authorList>
    </citation>
    <scope>NUCLEOTIDE SEQUENCE</scope>
    <source>
        <strain evidence="2">NBRC 107569</strain>
    </source>
</reference>
<name>A0A8J3RA72_9ACTN</name>
<dbReference type="Proteomes" id="UP000610966">
    <property type="component" value="Unassembled WGS sequence"/>
</dbReference>
<comment type="caution">
    <text evidence="2">The sequence shown here is derived from an EMBL/GenBank/DDBJ whole genome shotgun (WGS) entry which is preliminary data.</text>
</comment>
<proteinExistence type="predicted"/>
<keyword evidence="3" id="KW-1185">Reference proteome</keyword>
<evidence type="ECO:0000313" key="2">
    <source>
        <dbReference type="EMBL" id="GIH71977.1"/>
    </source>
</evidence>
<evidence type="ECO:0000313" key="3">
    <source>
        <dbReference type="Proteomes" id="UP000610966"/>
    </source>
</evidence>
<feature type="compositionally biased region" description="Polar residues" evidence="1">
    <location>
        <begin position="70"/>
        <end position="86"/>
    </location>
</feature>
<dbReference type="EMBL" id="BOOG01000043">
    <property type="protein sequence ID" value="GIH71977.1"/>
    <property type="molecule type" value="Genomic_DNA"/>
</dbReference>
<gene>
    <name evidence="2" type="ORF">Mth01_42300</name>
</gene>
<feature type="region of interest" description="Disordered" evidence="1">
    <location>
        <begin position="66"/>
        <end position="95"/>
    </location>
</feature>
<dbReference type="AlphaFoldDB" id="A0A8J3RA72"/>
<evidence type="ECO:0000256" key="1">
    <source>
        <dbReference type="SAM" id="MobiDB-lite"/>
    </source>
</evidence>
<accession>A0A8J3RA72</accession>